<accession>A0A645AJZ1</accession>
<evidence type="ECO:0000259" key="2">
    <source>
        <dbReference type="Pfam" id="PF01619"/>
    </source>
</evidence>
<comment type="caution">
    <text evidence="3">The sequence shown here is derived from an EMBL/GenBank/DDBJ whole genome shotgun (WGS) entry which is preliminary data.</text>
</comment>
<dbReference type="GO" id="GO:0004657">
    <property type="term" value="F:proline dehydrogenase activity"/>
    <property type="evidence" value="ECO:0007669"/>
    <property type="project" value="InterPro"/>
</dbReference>
<gene>
    <name evidence="3" type="ORF">SDC9_100247</name>
</gene>
<name>A0A645AJZ1_9ZZZZ</name>
<dbReference type="AlphaFoldDB" id="A0A645AJZ1"/>
<organism evidence="3">
    <name type="scientific">bioreactor metagenome</name>
    <dbReference type="NCBI Taxonomy" id="1076179"/>
    <lineage>
        <taxon>unclassified sequences</taxon>
        <taxon>metagenomes</taxon>
        <taxon>ecological metagenomes</taxon>
    </lineage>
</organism>
<dbReference type="GO" id="GO:0010133">
    <property type="term" value="P:L-proline catabolic process to L-glutamate"/>
    <property type="evidence" value="ECO:0007669"/>
    <property type="project" value="TreeGrafter"/>
</dbReference>
<dbReference type="GO" id="GO:0005739">
    <property type="term" value="C:mitochondrion"/>
    <property type="evidence" value="ECO:0007669"/>
    <property type="project" value="TreeGrafter"/>
</dbReference>
<protein>
    <recommendedName>
        <fullName evidence="2">Proline dehydrogenase domain-containing protein</fullName>
    </recommendedName>
</protein>
<keyword evidence="1" id="KW-0560">Oxidoreductase</keyword>
<dbReference type="GO" id="GO:0071949">
    <property type="term" value="F:FAD binding"/>
    <property type="evidence" value="ECO:0007669"/>
    <property type="project" value="TreeGrafter"/>
</dbReference>
<dbReference type="InterPro" id="IPR002872">
    <property type="entry name" value="Proline_DH_dom"/>
</dbReference>
<dbReference type="Gene3D" id="3.20.20.220">
    <property type="match status" value="1"/>
</dbReference>
<dbReference type="InterPro" id="IPR029041">
    <property type="entry name" value="FAD-linked_oxidoreductase-like"/>
</dbReference>
<dbReference type="InterPro" id="IPR015659">
    <property type="entry name" value="Proline_oxidase"/>
</dbReference>
<dbReference type="SUPFAM" id="SSF51730">
    <property type="entry name" value="FAD-linked oxidoreductase"/>
    <property type="match status" value="1"/>
</dbReference>
<evidence type="ECO:0000313" key="3">
    <source>
        <dbReference type="EMBL" id="MPM53479.1"/>
    </source>
</evidence>
<dbReference type="Pfam" id="PF01619">
    <property type="entry name" value="Pro_dh"/>
    <property type="match status" value="1"/>
</dbReference>
<dbReference type="PANTHER" id="PTHR13914:SF0">
    <property type="entry name" value="PROLINE DEHYDROGENASE 1, MITOCHONDRIAL"/>
    <property type="match status" value="1"/>
</dbReference>
<proteinExistence type="predicted"/>
<dbReference type="EMBL" id="VSSQ01014359">
    <property type="protein sequence ID" value="MPM53479.1"/>
    <property type="molecule type" value="Genomic_DNA"/>
</dbReference>
<evidence type="ECO:0000256" key="1">
    <source>
        <dbReference type="ARBA" id="ARBA00023002"/>
    </source>
</evidence>
<dbReference type="PANTHER" id="PTHR13914">
    <property type="entry name" value="PROLINE OXIDASE"/>
    <property type="match status" value="1"/>
</dbReference>
<feature type="domain" description="Proline dehydrogenase" evidence="2">
    <location>
        <begin position="2"/>
        <end position="180"/>
    </location>
</feature>
<reference evidence="3" key="1">
    <citation type="submission" date="2019-08" db="EMBL/GenBank/DDBJ databases">
        <authorList>
            <person name="Kucharzyk K."/>
            <person name="Murdoch R.W."/>
            <person name="Higgins S."/>
            <person name="Loffler F."/>
        </authorList>
    </citation>
    <scope>NUCLEOTIDE SEQUENCE</scope>
</reference>
<sequence length="196" mass="23085">MLEMMERYNKDVAIVQNTYQMYRHDAIHRLKDHHRIALDMGVKFGLKIVRGAYMEIERARAAEMGYPSPIQPDKPATDHDFNEVIRYFMDHLDTIHFMVATHNEVSSQLLAQLIDERGLPHDHPHIYFSQLYGMSDHITFNLAEKGYNVVKYVPYGEVKTMMPYLFRRAEENTSVKGQSSRELKLIEKEVRRRKGK</sequence>